<dbReference type="SUPFAM" id="SSF75304">
    <property type="entry name" value="Amidase signature (AS) enzymes"/>
    <property type="match status" value="1"/>
</dbReference>
<gene>
    <name evidence="2" type="ORF">QBC40DRAFT_332251</name>
</gene>
<accession>A0AAN7ASQ8</accession>
<dbReference type="InterPro" id="IPR023631">
    <property type="entry name" value="Amidase_dom"/>
</dbReference>
<dbReference type="PANTHER" id="PTHR42678">
    <property type="entry name" value="AMIDASE"/>
    <property type="match status" value="1"/>
</dbReference>
<dbReference type="Proteomes" id="UP001303160">
    <property type="component" value="Unassembled WGS sequence"/>
</dbReference>
<comment type="caution">
    <text evidence="2">The sequence shown here is derived from an EMBL/GenBank/DDBJ whole genome shotgun (WGS) entry which is preliminary data.</text>
</comment>
<keyword evidence="3" id="KW-1185">Reference proteome</keyword>
<evidence type="ECO:0000259" key="1">
    <source>
        <dbReference type="Pfam" id="PF01425"/>
    </source>
</evidence>
<proteinExistence type="predicted"/>
<feature type="domain" description="Amidase" evidence="1">
    <location>
        <begin position="44"/>
        <end position="338"/>
    </location>
</feature>
<dbReference type="AlphaFoldDB" id="A0AAN7ASQ8"/>
<reference evidence="2" key="2">
    <citation type="submission" date="2023-05" db="EMBL/GenBank/DDBJ databases">
        <authorList>
            <consortium name="Lawrence Berkeley National Laboratory"/>
            <person name="Steindorff A."/>
            <person name="Hensen N."/>
            <person name="Bonometti L."/>
            <person name="Westerberg I."/>
            <person name="Brannstrom I.O."/>
            <person name="Guillou S."/>
            <person name="Cros-Aarteil S."/>
            <person name="Calhoun S."/>
            <person name="Haridas S."/>
            <person name="Kuo A."/>
            <person name="Mondo S."/>
            <person name="Pangilinan J."/>
            <person name="Riley R."/>
            <person name="Labutti K."/>
            <person name="Andreopoulos B."/>
            <person name="Lipzen A."/>
            <person name="Chen C."/>
            <person name="Yanf M."/>
            <person name="Daum C."/>
            <person name="Ng V."/>
            <person name="Clum A."/>
            <person name="Ohm R."/>
            <person name="Martin F."/>
            <person name="Silar P."/>
            <person name="Natvig D."/>
            <person name="Lalanne C."/>
            <person name="Gautier V."/>
            <person name="Ament-Velasquez S.L."/>
            <person name="Kruys A."/>
            <person name="Hutchinson M.I."/>
            <person name="Powell A.J."/>
            <person name="Barry K."/>
            <person name="Miller A.N."/>
            <person name="Grigoriev I.V."/>
            <person name="Debuchy R."/>
            <person name="Gladieux P."/>
            <person name="Thoren M.H."/>
            <person name="Johannesson H."/>
        </authorList>
    </citation>
    <scope>NUCLEOTIDE SEQUENCE</scope>
    <source>
        <strain evidence="2">CBS 315.58</strain>
    </source>
</reference>
<dbReference type="InterPro" id="IPR036928">
    <property type="entry name" value="AS_sf"/>
</dbReference>
<dbReference type="EMBL" id="MU863953">
    <property type="protein sequence ID" value="KAK4197978.1"/>
    <property type="molecule type" value="Genomic_DNA"/>
</dbReference>
<reference evidence="2" key="1">
    <citation type="journal article" date="2023" name="Mol. Phylogenet. Evol.">
        <title>Genome-scale phylogeny and comparative genomics of the fungal order Sordariales.</title>
        <authorList>
            <person name="Hensen N."/>
            <person name="Bonometti L."/>
            <person name="Westerberg I."/>
            <person name="Brannstrom I.O."/>
            <person name="Guillou S."/>
            <person name="Cros-Aarteil S."/>
            <person name="Calhoun S."/>
            <person name="Haridas S."/>
            <person name="Kuo A."/>
            <person name="Mondo S."/>
            <person name="Pangilinan J."/>
            <person name="Riley R."/>
            <person name="LaButti K."/>
            <person name="Andreopoulos B."/>
            <person name="Lipzen A."/>
            <person name="Chen C."/>
            <person name="Yan M."/>
            <person name="Daum C."/>
            <person name="Ng V."/>
            <person name="Clum A."/>
            <person name="Steindorff A."/>
            <person name="Ohm R.A."/>
            <person name="Martin F."/>
            <person name="Silar P."/>
            <person name="Natvig D.O."/>
            <person name="Lalanne C."/>
            <person name="Gautier V."/>
            <person name="Ament-Velasquez S.L."/>
            <person name="Kruys A."/>
            <person name="Hutchinson M.I."/>
            <person name="Powell A.J."/>
            <person name="Barry K."/>
            <person name="Miller A.N."/>
            <person name="Grigoriev I.V."/>
            <person name="Debuchy R."/>
            <person name="Gladieux P."/>
            <person name="Hiltunen Thoren M."/>
            <person name="Johannesson H."/>
        </authorList>
    </citation>
    <scope>NUCLEOTIDE SEQUENCE</scope>
    <source>
        <strain evidence="2">CBS 315.58</strain>
    </source>
</reference>
<dbReference type="Gene3D" id="3.90.1300.10">
    <property type="entry name" value="Amidase signature (AS) domain"/>
    <property type="match status" value="1"/>
</dbReference>
<organism evidence="2 3">
    <name type="scientific">Triangularia verruculosa</name>
    <dbReference type="NCBI Taxonomy" id="2587418"/>
    <lineage>
        <taxon>Eukaryota</taxon>
        <taxon>Fungi</taxon>
        <taxon>Dikarya</taxon>
        <taxon>Ascomycota</taxon>
        <taxon>Pezizomycotina</taxon>
        <taxon>Sordariomycetes</taxon>
        <taxon>Sordariomycetidae</taxon>
        <taxon>Sordariales</taxon>
        <taxon>Podosporaceae</taxon>
        <taxon>Triangularia</taxon>
    </lineage>
</organism>
<dbReference type="PANTHER" id="PTHR42678:SF34">
    <property type="entry name" value="OS04G0183300 PROTEIN"/>
    <property type="match status" value="1"/>
</dbReference>
<sequence>MASQLSKLAFWRSTSSSSDIPSLLDITLDDIAAGLDSGKFTVLDLVRAYLKRINEVDDHFRSIPKTNSDAEAIAQSLDDEIKTPLHGVPIVFKDCIVTHDMEATSGSTVLLGAKPANESTVAANLRRAGCVILGKAAQTEWQNFRYTNQPTGWTARRGQCTGTFFPNMKASGSSIGSAVATSLGLSFAGVGAETDGSICNPAGKASIVGLKATAGLISRDGVIPNSNRLDALGIMARNVKDAATFLSAMAGKSEQDPLTNEIPFEKIPNYPLSCATSDLKGIKIGVPTSLVGRLEPEEARSFEVAVSVLEMLGATVIHNVALLAEERWRATTRIRTLQDLIDLTKADPNEDYPNHNVESFEIAANLDPASQEFKELEAARDFVKGEGGLQAAMDRNQLDLFVTPTYSDIPGDLITVGPGIP</sequence>
<dbReference type="Pfam" id="PF01425">
    <property type="entry name" value="Amidase"/>
    <property type="match status" value="1"/>
</dbReference>
<evidence type="ECO:0000313" key="2">
    <source>
        <dbReference type="EMBL" id="KAK4197978.1"/>
    </source>
</evidence>
<evidence type="ECO:0000313" key="3">
    <source>
        <dbReference type="Proteomes" id="UP001303160"/>
    </source>
</evidence>
<name>A0AAN7ASQ8_9PEZI</name>
<protein>
    <submittedName>
        <fullName evidence="2">Amidase signature domain-containing protein</fullName>
    </submittedName>
</protein>